<reference evidence="3" key="1">
    <citation type="submission" date="2023-03" db="EMBL/GenBank/DDBJ databases">
        <title>Massive genome expansion in bonnet fungi (Mycena s.s.) driven by repeated elements and novel gene families across ecological guilds.</title>
        <authorList>
            <consortium name="Lawrence Berkeley National Laboratory"/>
            <person name="Harder C.B."/>
            <person name="Miyauchi S."/>
            <person name="Viragh M."/>
            <person name="Kuo A."/>
            <person name="Thoen E."/>
            <person name="Andreopoulos B."/>
            <person name="Lu D."/>
            <person name="Skrede I."/>
            <person name="Drula E."/>
            <person name="Henrissat B."/>
            <person name="Morin E."/>
            <person name="Kohler A."/>
            <person name="Barry K."/>
            <person name="LaButti K."/>
            <person name="Morin E."/>
            <person name="Salamov A."/>
            <person name="Lipzen A."/>
            <person name="Mereny Z."/>
            <person name="Hegedus B."/>
            <person name="Baldrian P."/>
            <person name="Stursova M."/>
            <person name="Weitz H."/>
            <person name="Taylor A."/>
            <person name="Grigoriev I.V."/>
            <person name="Nagy L.G."/>
            <person name="Martin F."/>
            <person name="Kauserud H."/>
        </authorList>
    </citation>
    <scope>NUCLEOTIDE SEQUENCE</scope>
    <source>
        <strain evidence="3">CBHHK067</strain>
    </source>
</reference>
<gene>
    <name evidence="3" type="ORF">B0H17DRAFT_1340291</name>
</gene>
<keyword evidence="4" id="KW-1185">Reference proteome</keyword>
<keyword evidence="1" id="KW-0812">Transmembrane</keyword>
<name>A0AAD7FHX7_MYCRO</name>
<feature type="domain" description="DUF6533" evidence="2">
    <location>
        <begin position="18"/>
        <end position="62"/>
    </location>
</feature>
<dbReference type="Pfam" id="PF20151">
    <property type="entry name" value="DUF6533"/>
    <property type="match status" value="1"/>
</dbReference>
<dbReference type="InterPro" id="IPR045340">
    <property type="entry name" value="DUF6533"/>
</dbReference>
<evidence type="ECO:0000256" key="1">
    <source>
        <dbReference type="SAM" id="Phobius"/>
    </source>
</evidence>
<feature type="transmembrane region" description="Helical" evidence="1">
    <location>
        <begin position="209"/>
        <end position="229"/>
    </location>
</feature>
<dbReference type="AlphaFoldDB" id="A0AAD7FHX7"/>
<comment type="caution">
    <text evidence="3">The sequence shown here is derived from an EMBL/GenBank/DDBJ whole genome shotgun (WGS) entry which is preliminary data.</text>
</comment>
<feature type="transmembrane region" description="Helical" evidence="1">
    <location>
        <begin position="82"/>
        <end position="105"/>
    </location>
</feature>
<sequence>MVHRISRLRVRLNLINPFAVVSMTILLFDYLLSLELEVSLVWGTRWNFSKIFYMCARYPPFIDVPLVLWYALTPNIDIKICFPIYAAASWGTFFGIATAEAILVLRTYALMGCNSRFLTVFVIQYVAIAFTTIVVLTLFLKSLKFGAPPLPTVVGCQLVDGSLILVVAFTLVLLNETILMVCTLWVGVKRFRHTSNPLIKTLYRDGISYFVLLFLISAGNLAVLIWGPLELVDLLNTFLRVMHSVLSTRIVLHVRAVHRDEARDGTTSRDVGDPRFRIPGTTIEYVIE</sequence>
<keyword evidence="1" id="KW-0472">Membrane</keyword>
<feature type="transmembrane region" description="Helical" evidence="1">
    <location>
        <begin position="117"/>
        <end position="143"/>
    </location>
</feature>
<proteinExistence type="predicted"/>
<protein>
    <recommendedName>
        <fullName evidence="2">DUF6533 domain-containing protein</fullName>
    </recommendedName>
</protein>
<organism evidence="3 4">
    <name type="scientific">Mycena rosella</name>
    <name type="common">Pink bonnet</name>
    <name type="synonym">Agaricus rosellus</name>
    <dbReference type="NCBI Taxonomy" id="1033263"/>
    <lineage>
        <taxon>Eukaryota</taxon>
        <taxon>Fungi</taxon>
        <taxon>Dikarya</taxon>
        <taxon>Basidiomycota</taxon>
        <taxon>Agaricomycotina</taxon>
        <taxon>Agaricomycetes</taxon>
        <taxon>Agaricomycetidae</taxon>
        <taxon>Agaricales</taxon>
        <taxon>Marasmiineae</taxon>
        <taxon>Mycenaceae</taxon>
        <taxon>Mycena</taxon>
    </lineage>
</organism>
<evidence type="ECO:0000313" key="4">
    <source>
        <dbReference type="Proteomes" id="UP001221757"/>
    </source>
</evidence>
<dbReference type="Proteomes" id="UP001221757">
    <property type="component" value="Unassembled WGS sequence"/>
</dbReference>
<accession>A0AAD7FHX7</accession>
<feature type="transmembrane region" description="Helical" evidence="1">
    <location>
        <begin position="12"/>
        <end position="32"/>
    </location>
</feature>
<evidence type="ECO:0000259" key="2">
    <source>
        <dbReference type="Pfam" id="PF20151"/>
    </source>
</evidence>
<dbReference type="EMBL" id="JARKIE010000593">
    <property type="protein sequence ID" value="KAJ7625436.1"/>
    <property type="molecule type" value="Genomic_DNA"/>
</dbReference>
<keyword evidence="1" id="KW-1133">Transmembrane helix</keyword>
<feature type="transmembrane region" description="Helical" evidence="1">
    <location>
        <begin position="163"/>
        <end position="188"/>
    </location>
</feature>
<evidence type="ECO:0000313" key="3">
    <source>
        <dbReference type="EMBL" id="KAJ7625436.1"/>
    </source>
</evidence>